<evidence type="ECO:0000313" key="2">
    <source>
        <dbReference type="Proteomes" id="UP000225379"/>
    </source>
</evidence>
<dbReference type="Proteomes" id="UP000225379">
    <property type="component" value="Unassembled WGS sequence"/>
</dbReference>
<protein>
    <submittedName>
        <fullName evidence="1">Uncharacterized protein</fullName>
    </submittedName>
</protein>
<sequence length="94" mass="10348">MVFEMGVTFRDVAVAKAAADQVDQRPFHRMAGVGVTKPMHRDAWLRAGAHRGHLDDVVPVLFTVEPTLSRPEHGDVVANFDTDHAAVKGMTTRK</sequence>
<dbReference type="EMBL" id="PDKW01000036">
    <property type="protein sequence ID" value="PGH59241.1"/>
    <property type="molecule type" value="Genomic_DNA"/>
</dbReference>
<keyword evidence="2" id="KW-1185">Reference proteome</keyword>
<comment type="caution">
    <text evidence="1">The sequence shown here is derived from an EMBL/GenBank/DDBJ whole genome shotgun (WGS) entry which is preliminary data.</text>
</comment>
<accession>A0A2B8BMR9</accession>
<dbReference type="AlphaFoldDB" id="A0A2B8BMR9"/>
<reference evidence="2" key="1">
    <citation type="submission" date="2017-10" db="EMBL/GenBank/DDBJ databases">
        <authorList>
            <person name="Kravchenko I.K."/>
            <person name="Grouzdev D.S."/>
        </authorList>
    </citation>
    <scope>NUCLEOTIDE SEQUENCE [LARGE SCALE GENOMIC DNA]</scope>
    <source>
        <strain evidence="2">B2</strain>
    </source>
</reference>
<evidence type="ECO:0000313" key="1">
    <source>
        <dbReference type="EMBL" id="PGH59241.1"/>
    </source>
</evidence>
<organism evidence="1 2">
    <name type="scientific">Azospirillum palustre</name>
    <dbReference type="NCBI Taxonomy" id="2044885"/>
    <lineage>
        <taxon>Bacteria</taxon>
        <taxon>Pseudomonadati</taxon>
        <taxon>Pseudomonadota</taxon>
        <taxon>Alphaproteobacteria</taxon>
        <taxon>Rhodospirillales</taxon>
        <taxon>Azospirillaceae</taxon>
        <taxon>Azospirillum</taxon>
    </lineage>
</organism>
<gene>
    <name evidence="1" type="ORF">CRT60_01005</name>
</gene>
<proteinExistence type="predicted"/>
<name>A0A2B8BMR9_9PROT</name>